<evidence type="ECO:0000313" key="1">
    <source>
        <dbReference type="EMBL" id="MBE1427126.1"/>
    </source>
</evidence>
<protein>
    <submittedName>
        <fullName evidence="1">Uncharacterized protein</fullName>
    </submittedName>
</protein>
<dbReference type="RefSeq" id="WP_192624914.1">
    <property type="nucleotide sequence ID" value="NZ_JADBGG010000045.1"/>
</dbReference>
<gene>
    <name evidence="1" type="ORF">H4684_003814</name>
</gene>
<accession>A0ABR9H8R7</accession>
<organism evidence="1 2">
    <name type="scientific">Desulfomicrobium macestii</name>
    <dbReference type="NCBI Taxonomy" id="90731"/>
    <lineage>
        <taxon>Bacteria</taxon>
        <taxon>Pseudomonadati</taxon>
        <taxon>Thermodesulfobacteriota</taxon>
        <taxon>Desulfovibrionia</taxon>
        <taxon>Desulfovibrionales</taxon>
        <taxon>Desulfomicrobiaceae</taxon>
        <taxon>Desulfomicrobium</taxon>
    </lineage>
</organism>
<name>A0ABR9H8R7_9BACT</name>
<evidence type="ECO:0000313" key="2">
    <source>
        <dbReference type="Proteomes" id="UP000639010"/>
    </source>
</evidence>
<keyword evidence="2" id="KW-1185">Reference proteome</keyword>
<proteinExistence type="predicted"/>
<dbReference type="Proteomes" id="UP000639010">
    <property type="component" value="Unassembled WGS sequence"/>
</dbReference>
<comment type="caution">
    <text evidence="1">The sequence shown here is derived from an EMBL/GenBank/DDBJ whole genome shotgun (WGS) entry which is preliminary data.</text>
</comment>
<sequence length="68" mass="7827">MSDDRQRINELFVLWAGSNLQTKDGLLNLITGGRPFNIGDRARAEAMREIWSELPKDQQDLFFKGAFK</sequence>
<dbReference type="EMBL" id="JADBGG010000045">
    <property type="protein sequence ID" value="MBE1427126.1"/>
    <property type="molecule type" value="Genomic_DNA"/>
</dbReference>
<reference evidence="1 2" key="1">
    <citation type="submission" date="2020-10" db="EMBL/GenBank/DDBJ databases">
        <title>Genomic Encyclopedia of Type Strains, Phase IV (KMG-IV): sequencing the most valuable type-strain genomes for metagenomic binning, comparative biology and taxonomic classification.</title>
        <authorList>
            <person name="Goeker M."/>
        </authorList>
    </citation>
    <scope>NUCLEOTIDE SEQUENCE [LARGE SCALE GENOMIC DNA]</scope>
    <source>
        <strain evidence="1 2">DSM 4194</strain>
    </source>
</reference>